<dbReference type="EMBL" id="CP025121">
    <property type="protein sequence ID" value="AYJ01250.1"/>
    <property type="molecule type" value="Genomic_DNA"/>
</dbReference>
<name>A0A660HMI6_ZIZJU</name>
<dbReference type="Proteomes" id="UP000272462">
    <property type="component" value="Chromosome"/>
</dbReference>
<reference evidence="1 2" key="1">
    <citation type="journal article" date="2018" name="BMC Genomics">
        <title>Comparative genome analysis of jujube witches'-broom Phytoplasma, an obligate pathogen that causes jujube witches'-broom disease.</title>
        <authorList>
            <person name="Wang J."/>
            <person name="Song L."/>
            <person name="Jiao Q."/>
            <person name="Yang S."/>
            <person name="Gao R."/>
            <person name="Lu X."/>
            <person name="Zhou G."/>
        </authorList>
    </citation>
    <scope>NUCLEOTIDE SEQUENCE [LARGE SCALE GENOMIC DNA]</scope>
    <source>
        <strain evidence="1">Jwb-nky</strain>
    </source>
</reference>
<accession>A0A660HMI6</accession>
<sequence length="85" mass="9915">MQPEKYISEISGKGVEGINQSVREMNSLLTQAPIQKRKSLLEMKFMLDESSYNSLNRELECLTNSLAFVEKQIQFPDEIFFFNDF</sequence>
<proteinExistence type="predicted"/>
<organism evidence="1 2">
    <name type="scientific">Ziziphus jujuba witches'-broom phytoplasma</name>
    <dbReference type="NCBI Taxonomy" id="135727"/>
    <lineage>
        <taxon>Bacteria</taxon>
        <taxon>Bacillati</taxon>
        <taxon>Mycoplasmatota</taxon>
        <taxon>Mollicutes</taxon>
        <taxon>Acholeplasmatales</taxon>
        <taxon>Acholeplasmataceae</taxon>
        <taxon>Candidatus Phytoplasma</taxon>
        <taxon>16SrV (Elm yellows group)</taxon>
    </lineage>
</organism>
<protein>
    <submittedName>
        <fullName evidence="1">Uncharacterized protein</fullName>
    </submittedName>
</protein>
<keyword evidence="2" id="KW-1185">Reference proteome</keyword>
<dbReference type="AlphaFoldDB" id="A0A660HMI6"/>
<dbReference type="KEGG" id="pzi:CWO85_01765"/>
<dbReference type="RefSeq" id="WP_121463977.1">
    <property type="nucleotide sequence ID" value="NZ_CP025121.1"/>
</dbReference>
<gene>
    <name evidence="1" type="ORF">CWO85_01765</name>
</gene>
<evidence type="ECO:0000313" key="1">
    <source>
        <dbReference type="EMBL" id="AYJ01250.1"/>
    </source>
</evidence>
<evidence type="ECO:0000313" key="2">
    <source>
        <dbReference type="Proteomes" id="UP000272462"/>
    </source>
</evidence>